<accession>A0A930YSN6</accession>
<dbReference type="Proteomes" id="UP000772566">
    <property type="component" value="Unassembled WGS sequence"/>
</dbReference>
<reference evidence="1" key="1">
    <citation type="submission" date="2020-04" db="EMBL/GenBank/DDBJ databases">
        <title>Deep metagenomics examines the oral microbiome during advanced dental caries in children, revealing novel taxa and co-occurrences with host molecules.</title>
        <authorList>
            <person name="Baker J.L."/>
            <person name="Morton J.T."/>
            <person name="Dinis M."/>
            <person name="Alvarez R."/>
            <person name="Tran N.C."/>
            <person name="Knight R."/>
            <person name="Edlund A."/>
        </authorList>
    </citation>
    <scope>NUCLEOTIDE SEQUENCE</scope>
    <source>
        <strain evidence="1">JCVI_22A_bin.2</strain>
    </source>
</reference>
<dbReference type="EMBL" id="JABZGT010000241">
    <property type="protein sequence ID" value="MBF4809421.1"/>
    <property type="molecule type" value="Genomic_DNA"/>
</dbReference>
<feature type="non-terminal residue" evidence="1">
    <location>
        <position position="94"/>
    </location>
</feature>
<evidence type="ECO:0000313" key="2">
    <source>
        <dbReference type="Proteomes" id="UP000772566"/>
    </source>
</evidence>
<name>A0A930YSN6_9ACTN</name>
<evidence type="ECO:0000313" key="1">
    <source>
        <dbReference type="EMBL" id="MBF4809421.1"/>
    </source>
</evidence>
<gene>
    <name evidence="1" type="ORF">HXK23_04285</name>
</gene>
<dbReference type="AlphaFoldDB" id="A0A930YSN6"/>
<comment type="caution">
    <text evidence="1">The sequence shown here is derived from an EMBL/GenBank/DDBJ whole genome shotgun (WGS) entry which is preliminary data.</text>
</comment>
<proteinExistence type="predicted"/>
<organism evidence="1 2">
    <name type="scientific">Lancefieldella parvula</name>
    <dbReference type="NCBI Taxonomy" id="1382"/>
    <lineage>
        <taxon>Bacteria</taxon>
        <taxon>Bacillati</taxon>
        <taxon>Actinomycetota</taxon>
        <taxon>Coriobacteriia</taxon>
        <taxon>Coriobacteriales</taxon>
        <taxon>Atopobiaceae</taxon>
        <taxon>Lancefieldella</taxon>
    </lineage>
</organism>
<protein>
    <submittedName>
        <fullName evidence="1">3-dehydroquinate synthase</fullName>
    </submittedName>
</protein>
<sequence>MSDNVQNELEEELPPVQIKQWVSIPGGSIALRSGAGVLSNFGTELRTAVGRPHRCAFLVSNQADEDLAELLRRDLTTIGFLVTRVDVEDGKAAT</sequence>